<evidence type="ECO:0000259" key="7">
    <source>
        <dbReference type="Pfam" id="PF00920"/>
    </source>
</evidence>
<evidence type="ECO:0000256" key="6">
    <source>
        <dbReference type="SAM" id="MobiDB-lite"/>
    </source>
</evidence>
<evidence type="ECO:0000256" key="2">
    <source>
        <dbReference type="ARBA" id="ARBA00022723"/>
    </source>
</evidence>
<evidence type="ECO:0000256" key="1">
    <source>
        <dbReference type="ARBA" id="ARBA00006486"/>
    </source>
</evidence>
<dbReference type="InterPro" id="IPR000581">
    <property type="entry name" value="ILV_EDD_N"/>
</dbReference>
<dbReference type="NCBIfam" id="NF009560">
    <property type="entry name" value="PRK13017.1"/>
    <property type="match status" value="1"/>
</dbReference>
<dbReference type="GO" id="GO:0016836">
    <property type="term" value="F:hydro-lyase activity"/>
    <property type="evidence" value="ECO:0007669"/>
    <property type="project" value="UniProtKB-ARBA"/>
</dbReference>
<dbReference type="STRING" id="857340.A0A086T6A0"/>
<dbReference type="NCBIfam" id="NF004784">
    <property type="entry name" value="PRK06131.1"/>
    <property type="match status" value="1"/>
</dbReference>
<dbReference type="EMBL" id="JPKY01000041">
    <property type="protein sequence ID" value="KFH44882.1"/>
    <property type="molecule type" value="Genomic_DNA"/>
</dbReference>
<dbReference type="InterPro" id="IPR037237">
    <property type="entry name" value="IlvD/EDD_N"/>
</dbReference>
<proteinExistence type="inferred from homology"/>
<evidence type="ECO:0000256" key="3">
    <source>
        <dbReference type="ARBA" id="ARBA00023004"/>
    </source>
</evidence>
<dbReference type="SUPFAM" id="SSF143975">
    <property type="entry name" value="IlvD/EDD N-terminal domain-like"/>
    <property type="match status" value="1"/>
</dbReference>
<organism evidence="9 10">
    <name type="scientific">Hapsidospora chrysogenum (strain ATCC 11550 / CBS 779.69 / DSM 880 / IAM 14645 / JCM 23072 / IMI 49137)</name>
    <name type="common">Acremonium chrysogenum</name>
    <dbReference type="NCBI Taxonomy" id="857340"/>
    <lineage>
        <taxon>Eukaryota</taxon>
        <taxon>Fungi</taxon>
        <taxon>Dikarya</taxon>
        <taxon>Ascomycota</taxon>
        <taxon>Pezizomycotina</taxon>
        <taxon>Sordariomycetes</taxon>
        <taxon>Hypocreomycetidae</taxon>
        <taxon>Hypocreales</taxon>
        <taxon>Bionectriaceae</taxon>
        <taxon>Hapsidospora</taxon>
    </lineage>
</organism>
<sequence length="680" mass="73496">MPGCTQTCADCSCKKTETTDIEDYFSKFLEAKDRIAQLEEKIQGLGGRVSPSNSNGDSRHLDAPKPPPLRSKSWFSSTAEPLQTSIYLERYQNYGLTPRELMSGKPIIGIAQTGSDLAPCNRHHIELAKRVRDGIRTAGAIAFEFPTHPIQETGRRPTATLDRNLAYLGLVELLHGYPIDGVVLLTGCDKTTPACLMAAATLVRLTELLSPLLDKTNQHAHRNQNLPAICMNVGPMLNGHDGSQTLGSGTIAWKAEELYATGKIDFEQMVKMVSLGAPSVGHCNTMGTASTMNALAEALGMALPGSSAIPAPYKERGQCAYETGQQIVEMVRADRKPSDILTRPAFENAIRVNSAIGGSTNAPIHLNAIARHIGLELTNDDWYRVGFEVPLLLNMQPAGQYLGEDYYQAGGCPAIMALLLEKGLLWPDALTANGRTIGENVRGTVSKLPDVVRPFSKALRPNAGFINLSGSLFDSAILKVSTIGPYFQQKFLSNPRDPNAFEGRAVVFDGPEDFRRNIDDPSLGIDDKCILVMRGCGPIGFPGAAETVNMRPPSYLLKAGCEGLPCIGDGRQSGTSASPSILNASPEAAAGGNLAILESGDTIRVDLNTRRCDVLISAAEVRRRRERLEAAGGFQYPASQTPWQEIYRQETGQLSEGMIVKRAAKYLNVAGRCPVPRHSH</sequence>
<evidence type="ECO:0000259" key="8">
    <source>
        <dbReference type="Pfam" id="PF24877"/>
    </source>
</evidence>
<evidence type="ECO:0000313" key="9">
    <source>
        <dbReference type="EMBL" id="KFH44882.1"/>
    </source>
</evidence>
<protein>
    <submittedName>
        <fullName evidence="9">L-arabonate dehydratase-like protein</fullName>
    </submittedName>
</protein>
<keyword evidence="3" id="KW-0408">Iron</keyword>
<dbReference type="InterPro" id="IPR052352">
    <property type="entry name" value="Sugar_Degrad_Dehydratases"/>
</dbReference>
<evidence type="ECO:0000313" key="10">
    <source>
        <dbReference type="Proteomes" id="UP000029964"/>
    </source>
</evidence>
<feature type="domain" description="Dihydroxy-acid/6-phosphogluconate dehydratase C-terminal" evidence="8">
    <location>
        <begin position="450"/>
        <end position="657"/>
    </location>
</feature>
<dbReference type="HOGENOM" id="CLU_014271_3_1_1"/>
<keyword evidence="4" id="KW-0411">Iron-sulfur</keyword>
<dbReference type="InterPro" id="IPR056740">
    <property type="entry name" value="ILV_EDD_C"/>
</dbReference>
<dbReference type="Pfam" id="PF24877">
    <property type="entry name" value="ILV_EDD_C"/>
    <property type="match status" value="1"/>
</dbReference>
<dbReference type="PANTHER" id="PTHR43183">
    <property type="entry name" value="HYPOTHETICAL DIHYDROXYACID DEHYDRATASE (EUROFUNG)-RELATED"/>
    <property type="match status" value="1"/>
</dbReference>
<dbReference type="Pfam" id="PF00920">
    <property type="entry name" value="ILVD_EDD_N"/>
    <property type="match status" value="2"/>
</dbReference>
<dbReference type="AlphaFoldDB" id="A0A086T6A0"/>
<accession>A0A086T6A0</accession>
<dbReference type="Gene3D" id="3.50.30.80">
    <property type="entry name" value="IlvD/EDD C-terminal domain-like"/>
    <property type="match status" value="1"/>
</dbReference>
<dbReference type="GO" id="GO:0046872">
    <property type="term" value="F:metal ion binding"/>
    <property type="evidence" value="ECO:0007669"/>
    <property type="project" value="UniProtKB-KW"/>
</dbReference>
<dbReference type="OrthoDB" id="3851628at2759"/>
<evidence type="ECO:0000256" key="4">
    <source>
        <dbReference type="ARBA" id="ARBA00023014"/>
    </source>
</evidence>
<keyword evidence="5" id="KW-0456">Lyase</keyword>
<comment type="caution">
    <text evidence="9">The sequence shown here is derived from an EMBL/GenBank/DDBJ whole genome shotgun (WGS) entry which is preliminary data.</text>
</comment>
<dbReference type="SUPFAM" id="SSF52016">
    <property type="entry name" value="LeuD/IlvD-like"/>
    <property type="match status" value="1"/>
</dbReference>
<keyword evidence="2" id="KW-0479">Metal-binding</keyword>
<dbReference type="GO" id="GO:0051536">
    <property type="term" value="F:iron-sulfur cluster binding"/>
    <property type="evidence" value="ECO:0007669"/>
    <property type="project" value="UniProtKB-KW"/>
</dbReference>
<reference evidence="10" key="1">
    <citation type="journal article" date="2014" name="Genome Announc.">
        <title>Genome sequence and annotation of Acremonium chrysogenum, producer of the beta-lactam antibiotic cephalosporin C.</title>
        <authorList>
            <person name="Terfehr D."/>
            <person name="Dahlmann T.A."/>
            <person name="Specht T."/>
            <person name="Zadra I."/>
            <person name="Kuernsteiner H."/>
            <person name="Kueck U."/>
        </authorList>
    </citation>
    <scope>NUCLEOTIDE SEQUENCE [LARGE SCALE GENOMIC DNA]</scope>
    <source>
        <strain evidence="10">ATCC 11550 / CBS 779.69 / DSM 880 / IAM 14645 / JCM 23072 / IMI 49137</strain>
    </source>
</reference>
<evidence type="ECO:0000256" key="5">
    <source>
        <dbReference type="ARBA" id="ARBA00023239"/>
    </source>
</evidence>
<gene>
    <name evidence="9" type="ORF">ACRE_043630</name>
</gene>
<keyword evidence="10" id="KW-1185">Reference proteome</keyword>
<name>A0A086T6A0_HAPC1</name>
<dbReference type="PROSITE" id="PS00886">
    <property type="entry name" value="ILVD_EDD_1"/>
    <property type="match status" value="1"/>
</dbReference>
<dbReference type="InterPro" id="IPR042096">
    <property type="entry name" value="Dihydro-acid_dehy_C"/>
</dbReference>
<feature type="domain" description="Dihydroxy-acid/6-phosphogluconate dehydratase N-terminal" evidence="7">
    <location>
        <begin position="105"/>
        <end position="202"/>
    </location>
</feature>
<feature type="region of interest" description="Disordered" evidence="6">
    <location>
        <begin position="43"/>
        <end position="74"/>
    </location>
</feature>
<comment type="similarity">
    <text evidence="1">Belongs to the IlvD/Edd family.</text>
</comment>
<dbReference type="InterPro" id="IPR020558">
    <property type="entry name" value="DiOHA_6PGluconate_deHydtase_CS"/>
</dbReference>
<dbReference type="PANTHER" id="PTHR43183:SF1">
    <property type="entry name" value="HYPOTHETICAL DIHYDROXY-ACID DEHYDRATASE (EUROFUNG)-RELATED"/>
    <property type="match status" value="1"/>
</dbReference>
<dbReference type="Proteomes" id="UP000029964">
    <property type="component" value="Unassembled WGS sequence"/>
</dbReference>
<feature type="domain" description="Dihydroxy-acid/6-phosphogluconate dehydratase N-terminal" evidence="7">
    <location>
        <begin position="223"/>
        <end position="440"/>
    </location>
</feature>